<dbReference type="Proteomes" id="UP001227230">
    <property type="component" value="Chromosome 4"/>
</dbReference>
<evidence type="ECO:0000313" key="2">
    <source>
        <dbReference type="EMBL" id="WJZ85573.1"/>
    </source>
</evidence>
<name>A0ABY9BRJ9_VITVI</name>
<sequence length="117" mass="13686">MQVELCALTNNNTWTMVPLPPSHHPINCKWIFKIKYNSNGTVEHYKAQLVAKGFTKCEGIDYKETFASIAKPIIMRCLLTIFVVQNWDLHQMEVQNTFLHGELFKEVKMHLPRGFHR</sequence>
<proteinExistence type="predicted"/>
<evidence type="ECO:0000313" key="3">
    <source>
        <dbReference type="Proteomes" id="UP001227230"/>
    </source>
</evidence>
<organism evidence="2 3">
    <name type="scientific">Vitis vinifera</name>
    <name type="common">Grape</name>
    <dbReference type="NCBI Taxonomy" id="29760"/>
    <lineage>
        <taxon>Eukaryota</taxon>
        <taxon>Viridiplantae</taxon>
        <taxon>Streptophyta</taxon>
        <taxon>Embryophyta</taxon>
        <taxon>Tracheophyta</taxon>
        <taxon>Spermatophyta</taxon>
        <taxon>Magnoliopsida</taxon>
        <taxon>eudicotyledons</taxon>
        <taxon>Gunneridae</taxon>
        <taxon>Pentapetalae</taxon>
        <taxon>rosids</taxon>
        <taxon>Vitales</taxon>
        <taxon>Vitaceae</taxon>
        <taxon>Viteae</taxon>
        <taxon>Vitis</taxon>
    </lineage>
</organism>
<dbReference type="EMBL" id="CP126651">
    <property type="protein sequence ID" value="WJZ85573.1"/>
    <property type="molecule type" value="Genomic_DNA"/>
</dbReference>
<gene>
    <name evidence="2" type="ORF">VitviT2T_005099</name>
</gene>
<dbReference type="InterPro" id="IPR013103">
    <property type="entry name" value="RVT_2"/>
</dbReference>
<dbReference type="Pfam" id="PF07727">
    <property type="entry name" value="RVT_2"/>
    <property type="match status" value="1"/>
</dbReference>
<accession>A0ABY9BRJ9</accession>
<feature type="domain" description="Reverse transcriptase Ty1/copia-type" evidence="1">
    <location>
        <begin position="11"/>
        <end position="116"/>
    </location>
</feature>
<reference evidence="2 3" key="1">
    <citation type="journal article" date="2023" name="Hortic Res">
        <title>The complete reference genome for grapevine (Vitis vinifera L.) genetics and breeding.</title>
        <authorList>
            <person name="Shi X."/>
            <person name="Cao S."/>
            <person name="Wang X."/>
            <person name="Huang S."/>
            <person name="Wang Y."/>
            <person name="Liu Z."/>
            <person name="Liu W."/>
            <person name="Leng X."/>
            <person name="Peng Y."/>
            <person name="Wang N."/>
            <person name="Wang Y."/>
            <person name="Ma Z."/>
            <person name="Xu X."/>
            <person name="Zhang F."/>
            <person name="Xue H."/>
            <person name="Zhong H."/>
            <person name="Wang Y."/>
            <person name="Zhang K."/>
            <person name="Velt A."/>
            <person name="Avia K."/>
            <person name="Holtgrawe D."/>
            <person name="Grimplet J."/>
            <person name="Matus J.T."/>
            <person name="Ware D."/>
            <person name="Wu X."/>
            <person name="Wang H."/>
            <person name="Liu C."/>
            <person name="Fang Y."/>
            <person name="Rustenholz C."/>
            <person name="Cheng Z."/>
            <person name="Xiao H."/>
            <person name="Zhou Y."/>
        </authorList>
    </citation>
    <scope>NUCLEOTIDE SEQUENCE [LARGE SCALE GENOMIC DNA]</scope>
    <source>
        <strain evidence="3">cv. Pinot noir / PN40024</strain>
        <tissue evidence="2">Leaf</tissue>
    </source>
</reference>
<keyword evidence="3" id="KW-1185">Reference proteome</keyword>
<protein>
    <recommendedName>
        <fullName evidence="1">Reverse transcriptase Ty1/copia-type domain-containing protein</fullName>
    </recommendedName>
</protein>
<evidence type="ECO:0000259" key="1">
    <source>
        <dbReference type="Pfam" id="PF07727"/>
    </source>
</evidence>